<feature type="transmembrane region" description="Helical" evidence="7">
    <location>
        <begin position="13"/>
        <end position="37"/>
    </location>
</feature>
<keyword evidence="5 7" id="KW-1133">Transmembrane helix</keyword>
<comment type="subcellular location">
    <subcellularLocation>
        <location evidence="1 7">Cell membrane</location>
        <topology evidence="1 7">Multi-pass membrane protein</topology>
    </subcellularLocation>
</comment>
<evidence type="ECO:0000313" key="10">
    <source>
        <dbReference type="Proteomes" id="UP001172036"/>
    </source>
</evidence>
<dbReference type="RefSeq" id="WP_304515131.1">
    <property type="nucleotide sequence ID" value="NZ_JAOSID010000001.1"/>
</dbReference>
<dbReference type="EMBL" id="JAOSID010000001">
    <property type="protein sequence ID" value="MDO8167929.1"/>
    <property type="molecule type" value="Genomic_DNA"/>
</dbReference>
<evidence type="ECO:0000256" key="6">
    <source>
        <dbReference type="ARBA" id="ARBA00023136"/>
    </source>
</evidence>
<feature type="transmembrane region" description="Helical" evidence="7">
    <location>
        <begin position="79"/>
        <end position="103"/>
    </location>
</feature>
<dbReference type="PANTHER" id="PTHR43386">
    <property type="entry name" value="OLIGOPEPTIDE TRANSPORT SYSTEM PERMEASE PROTEIN APPC"/>
    <property type="match status" value="1"/>
</dbReference>
<dbReference type="InterPro" id="IPR050366">
    <property type="entry name" value="BP-dependent_transpt_permease"/>
</dbReference>
<dbReference type="SUPFAM" id="SSF161098">
    <property type="entry name" value="MetI-like"/>
    <property type="match status" value="1"/>
</dbReference>
<evidence type="ECO:0000256" key="3">
    <source>
        <dbReference type="ARBA" id="ARBA00022475"/>
    </source>
</evidence>
<dbReference type="Pfam" id="PF00528">
    <property type="entry name" value="BPD_transp_1"/>
    <property type="match status" value="1"/>
</dbReference>
<gene>
    <name evidence="9" type="ORF">OC680_00320</name>
</gene>
<name>A0ABT9DDK5_9MOLU</name>
<keyword evidence="3" id="KW-1003">Cell membrane</keyword>
<sequence length="276" mass="31555">MKTFNYFYQKNKIFLFGISLLFFLLLLNILLPLFLFADNQFFNLSYKSFLPSSKKHWLGTDFIGHDLFEYIIKGMTTSLYISVSAIFISGLLGCVLGLLGGYFHGFFGFLTNFICDLLIVCPDFILAFLIVLFYGRGACQLIIVLSICYLPTFIKNIKAATIQISQKDFVKNAFALGASHFYIIKKHVFPHILNTLLIRMTLSLSSVILVVSYFGFIGVGLDSSIPEWGSLLSMNRLYADMYPRLFFYPMIFIILTNLSFNCIAEGLMQYWNSHNN</sequence>
<evidence type="ECO:0000256" key="1">
    <source>
        <dbReference type="ARBA" id="ARBA00004651"/>
    </source>
</evidence>
<protein>
    <submittedName>
        <fullName evidence="9">ABC transporter permease</fullName>
    </submittedName>
</protein>
<evidence type="ECO:0000256" key="2">
    <source>
        <dbReference type="ARBA" id="ARBA00022448"/>
    </source>
</evidence>
<dbReference type="Gene3D" id="1.10.3720.10">
    <property type="entry name" value="MetI-like"/>
    <property type="match status" value="1"/>
</dbReference>
<comment type="caution">
    <text evidence="9">The sequence shown here is derived from an EMBL/GenBank/DDBJ whole genome shotgun (WGS) entry which is preliminary data.</text>
</comment>
<comment type="similarity">
    <text evidence="7">Belongs to the binding-protein-dependent transport system permease family.</text>
</comment>
<evidence type="ECO:0000256" key="4">
    <source>
        <dbReference type="ARBA" id="ARBA00022692"/>
    </source>
</evidence>
<dbReference type="PROSITE" id="PS50928">
    <property type="entry name" value="ABC_TM1"/>
    <property type="match status" value="1"/>
</dbReference>
<reference evidence="9 10" key="1">
    <citation type="journal article" date="2023" name="Int. J. Syst. Evol. Microbiol.">
        <title>The observation of taxonomic boundaries for the 16SrII and 16SrXXV phytoplasmas using genome-based delimitation.</title>
        <authorList>
            <person name="Rodrigues Jardim B."/>
            <person name="Tran-Nguyen L.T.T."/>
            <person name="Gambley C."/>
            <person name="Al-Sadi A.M."/>
            <person name="Al-Subhi A.M."/>
            <person name="Foissac X."/>
            <person name="Salar P."/>
            <person name="Cai H."/>
            <person name="Yang J.Y."/>
            <person name="Davis R."/>
            <person name="Jones L."/>
            <person name="Rodoni B."/>
            <person name="Constable F.E."/>
        </authorList>
    </citation>
    <scope>NUCLEOTIDE SEQUENCE [LARGE SCALE GENOMIC DNA]</scope>
    <source>
        <strain evidence="9">BAWM-155c</strain>
    </source>
</reference>
<keyword evidence="2 7" id="KW-0813">Transport</keyword>
<dbReference type="Proteomes" id="UP001172036">
    <property type="component" value="Unassembled WGS sequence"/>
</dbReference>
<feature type="transmembrane region" description="Helical" evidence="7">
    <location>
        <begin position="196"/>
        <end position="221"/>
    </location>
</feature>
<feature type="transmembrane region" description="Helical" evidence="7">
    <location>
        <begin position="241"/>
        <end position="260"/>
    </location>
</feature>
<evidence type="ECO:0000256" key="7">
    <source>
        <dbReference type="RuleBase" id="RU363032"/>
    </source>
</evidence>
<dbReference type="InterPro" id="IPR000515">
    <property type="entry name" value="MetI-like"/>
</dbReference>
<accession>A0ABT9DDK5</accession>
<feature type="transmembrane region" description="Helical" evidence="7">
    <location>
        <begin position="109"/>
        <end position="134"/>
    </location>
</feature>
<evidence type="ECO:0000256" key="5">
    <source>
        <dbReference type="ARBA" id="ARBA00022989"/>
    </source>
</evidence>
<keyword evidence="4 7" id="KW-0812">Transmembrane</keyword>
<evidence type="ECO:0000259" key="8">
    <source>
        <dbReference type="PROSITE" id="PS50928"/>
    </source>
</evidence>
<dbReference type="PANTHER" id="PTHR43386:SF1">
    <property type="entry name" value="D,D-DIPEPTIDE TRANSPORT SYSTEM PERMEASE PROTEIN DDPC-RELATED"/>
    <property type="match status" value="1"/>
</dbReference>
<keyword evidence="10" id="KW-1185">Reference proteome</keyword>
<feature type="transmembrane region" description="Helical" evidence="7">
    <location>
        <begin position="141"/>
        <end position="157"/>
    </location>
</feature>
<evidence type="ECO:0000313" key="9">
    <source>
        <dbReference type="EMBL" id="MDO8167929.1"/>
    </source>
</evidence>
<organism evidence="9 10">
    <name type="scientific">Candidatus Phytoplasma melaleucae</name>
    <dbReference type="NCBI Taxonomy" id="2982630"/>
    <lineage>
        <taxon>Bacteria</taxon>
        <taxon>Bacillati</taxon>
        <taxon>Mycoplasmatota</taxon>
        <taxon>Mollicutes</taxon>
        <taxon>Acholeplasmatales</taxon>
        <taxon>Acholeplasmataceae</taxon>
        <taxon>Candidatus Phytoplasma</taxon>
    </lineage>
</organism>
<feature type="domain" description="ABC transmembrane type-1" evidence="8">
    <location>
        <begin position="75"/>
        <end position="264"/>
    </location>
</feature>
<dbReference type="CDD" id="cd06261">
    <property type="entry name" value="TM_PBP2"/>
    <property type="match status" value="1"/>
</dbReference>
<proteinExistence type="inferred from homology"/>
<keyword evidence="6 7" id="KW-0472">Membrane</keyword>
<dbReference type="InterPro" id="IPR035906">
    <property type="entry name" value="MetI-like_sf"/>
</dbReference>